<protein>
    <recommendedName>
        <fullName evidence="1">Peptidase S9 prolyl oligopeptidase catalytic domain-containing protein</fullName>
    </recommendedName>
</protein>
<organism evidence="2 3">
    <name type="scientific">Tritrichomonas musculus</name>
    <dbReference type="NCBI Taxonomy" id="1915356"/>
    <lineage>
        <taxon>Eukaryota</taxon>
        <taxon>Metamonada</taxon>
        <taxon>Parabasalia</taxon>
        <taxon>Tritrichomonadida</taxon>
        <taxon>Tritrichomonadidae</taxon>
        <taxon>Tritrichomonas</taxon>
    </lineage>
</organism>
<dbReference type="Gene3D" id="3.40.50.1820">
    <property type="entry name" value="alpha/beta hydrolase"/>
    <property type="match status" value="1"/>
</dbReference>
<dbReference type="EMBL" id="JAPFFF010000031">
    <property type="protein sequence ID" value="KAK8845203.1"/>
    <property type="molecule type" value="Genomic_DNA"/>
</dbReference>
<dbReference type="InterPro" id="IPR001375">
    <property type="entry name" value="Peptidase_S9_cat"/>
</dbReference>
<gene>
    <name evidence="2" type="ORF">M9Y10_021386</name>
</gene>
<accession>A0ABR2HDU8</accession>
<dbReference type="Pfam" id="PF00326">
    <property type="entry name" value="Peptidase_S9"/>
    <property type="match status" value="1"/>
</dbReference>
<dbReference type="Proteomes" id="UP001470230">
    <property type="component" value="Unassembled WGS sequence"/>
</dbReference>
<reference evidence="2 3" key="1">
    <citation type="submission" date="2024-04" db="EMBL/GenBank/DDBJ databases">
        <title>Tritrichomonas musculus Genome.</title>
        <authorList>
            <person name="Alves-Ferreira E."/>
            <person name="Grigg M."/>
            <person name="Lorenzi H."/>
            <person name="Galac M."/>
        </authorList>
    </citation>
    <scope>NUCLEOTIDE SEQUENCE [LARGE SCALE GENOMIC DNA]</scope>
    <source>
        <strain evidence="2 3">EAF2021</strain>
    </source>
</reference>
<evidence type="ECO:0000313" key="3">
    <source>
        <dbReference type="Proteomes" id="UP001470230"/>
    </source>
</evidence>
<name>A0ABR2HDU8_9EUKA</name>
<dbReference type="PANTHER" id="PTHR43265">
    <property type="entry name" value="ESTERASE ESTD"/>
    <property type="match status" value="1"/>
</dbReference>
<dbReference type="SUPFAM" id="SSF53474">
    <property type="entry name" value="alpha/beta-Hydrolases"/>
    <property type="match status" value="1"/>
</dbReference>
<dbReference type="PANTHER" id="PTHR43265:SF1">
    <property type="entry name" value="ESTERASE ESTD"/>
    <property type="match status" value="1"/>
</dbReference>
<feature type="domain" description="Peptidase S9 prolyl oligopeptidase catalytic" evidence="1">
    <location>
        <begin position="52"/>
        <end position="249"/>
    </location>
</feature>
<dbReference type="InterPro" id="IPR053145">
    <property type="entry name" value="AB_hydrolase_Est10"/>
</dbReference>
<evidence type="ECO:0000259" key="1">
    <source>
        <dbReference type="Pfam" id="PF00326"/>
    </source>
</evidence>
<comment type="caution">
    <text evidence="2">The sequence shown here is derived from an EMBL/GenBank/DDBJ whole genome shotgun (WGS) entry which is preliminary data.</text>
</comment>
<proteinExistence type="predicted"/>
<keyword evidence="3" id="KW-1185">Reference proteome</keyword>
<dbReference type="InterPro" id="IPR029058">
    <property type="entry name" value="AB_hydrolase_fold"/>
</dbReference>
<evidence type="ECO:0000313" key="2">
    <source>
        <dbReference type="EMBL" id="KAK8845203.1"/>
    </source>
</evidence>
<sequence length="254" mass="28080">MIYKTTQINCENNGQKIYGVLYKPEIEGKIPLAIYAHGCGSTLETGIKYAEQLASNGIATYLFDFRGGSTKSRSDGKTTEMSVMTESSDLVSVISQAKKWDFIDTNKVILIGASQGGMASAVTSERNPNETVGLILLYPAFVIQDDNCKPYSSPDEVPEIINIKGWINVGKNYVTDIWDYDLYGEMKHYTKPVLIIHGSDDNVVNTSYSQRAVKSYPNAELHIIQGAGHGFSGESLDEAVKQILIFLKKLEFIK</sequence>